<dbReference type="CDD" id="cd00009">
    <property type="entry name" value="AAA"/>
    <property type="match status" value="1"/>
</dbReference>
<evidence type="ECO:0000313" key="5">
    <source>
        <dbReference type="EMBL" id="PRR86145.1"/>
    </source>
</evidence>
<dbReference type="SUPFAM" id="SSF52540">
    <property type="entry name" value="P-loop containing nucleoside triphosphate hydrolases"/>
    <property type="match status" value="1"/>
</dbReference>
<proteinExistence type="predicted"/>
<evidence type="ECO:0000256" key="1">
    <source>
        <dbReference type="ARBA" id="ARBA00022741"/>
    </source>
</evidence>
<evidence type="ECO:0000259" key="4">
    <source>
        <dbReference type="PROSITE" id="PS50112"/>
    </source>
</evidence>
<dbReference type="Pfam" id="PF00158">
    <property type="entry name" value="Sigma54_activat"/>
    <property type="match status" value="1"/>
</dbReference>
<dbReference type="GO" id="GO:0006355">
    <property type="term" value="P:regulation of DNA-templated transcription"/>
    <property type="evidence" value="ECO:0007669"/>
    <property type="project" value="InterPro"/>
</dbReference>
<dbReference type="Proteomes" id="UP000237798">
    <property type="component" value="Unassembled WGS sequence"/>
</dbReference>
<keyword evidence="6" id="KW-1185">Reference proteome</keyword>
<dbReference type="SMART" id="SM00382">
    <property type="entry name" value="AAA"/>
    <property type="match status" value="1"/>
</dbReference>
<dbReference type="OrthoDB" id="9765164at2"/>
<accession>A0A2T0BQM6</accession>
<feature type="domain" description="Sigma-54 factor interaction" evidence="3">
    <location>
        <begin position="141"/>
        <end position="378"/>
    </location>
</feature>
<gene>
    <name evidence="5" type="primary">rocR</name>
    <name evidence="5" type="ORF">CLLU_07940</name>
</gene>
<dbReference type="SMART" id="SM00091">
    <property type="entry name" value="PAS"/>
    <property type="match status" value="1"/>
</dbReference>
<keyword evidence="2" id="KW-0067">ATP-binding</keyword>
<dbReference type="PROSITE" id="PS50045">
    <property type="entry name" value="SIGMA54_INTERACT_4"/>
    <property type="match status" value="1"/>
</dbReference>
<feature type="domain" description="PAS" evidence="4">
    <location>
        <begin position="10"/>
        <end position="63"/>
    </location>
</feature>
<name>A0A2T0BQM6_9CLOT</name>
<dbReference type="SUPFAM" id="SSF55785">
    <property type="entry name" value="PYP-like sensor domain (PAS domain)"/>
    <property type="match status" value="1"/>
</dbReference>
<evidence type="ECO:0000256" key="2">
    <source>
        <dbReference type="ARBA" id="ARBA00022840"/>
    </source>
</evidence>
<dbReference type="InterPro" id="IPR003593">
    <property type="entry name" value="AAA+_ATPase"/>
</dbReference>
<sequence length="472" mass="53465">MKKCFEFPQLNNIFSDIIDSLNEGVNVVDKQGNLVFANRISAQYVKCEPEDMIGKHISQYYPQAALLEVIDKRTMVFYGKVNHTNGRKYMVKAKPIFIDKKLEGGFAIFSDITEMENLNNKIRKLRHKISLKSKNDAFSNIIGSNSSLGTTVEKARKTVGALGGPRHCIITGESGTGKTLLARCIYYYAKEIGVIKPDAPFIEINCAQFTNTDIAAMEIFGCSEGSFTGSKDKKGLFEMANNGILFLDEAHALNNYQNLLLKAIESGTIRRIGGNRDIPVNVIVIAASTKNLEEVLLPELYQRLGQYDLYLPPLRERSVEDKIEILTEFINRYEANVYDKYNINLNVIFSDEAKKILLNEYYPRNIRQFRDIINQSIDCAAPLISNVKDQNLNVLVDVQHLPVDSIYTADSNKNRGSDDKLKVNDDPEIVNHIILELRKKGLGPRKIAKVLNKKGIDIKYYQVAYRLKQKDF</sequence>
<protein>
    <submittedName>
        <fullName evidence="5">Arginine utilization regulatory protein RocR</fullName>
    </submittedName>
</protein>
<dbReference type="GO" id="GO:0005524">
    <property type="term" value="F:ATP binding"/>
    <property type="evidence" value="ECO:0007669"/>
    <property type="project" value="UniProtKB-KW"/>
</dbReference>
<dbReference type="RefSeq" id="WP_106008293.1">
    <property type="nucleotide sequence ID" value="NZ_JALCPJ010000010.1"/>
</dbReference>
<dbReference type="InterPro" id="IPR002078">
    <property type="entry name" value="Sigma_54_int"/>
</dbReference>
<dbReference type="Gene3D" id="3.30.450.20">
    <property type="entry name" value="PAS domain"/>
    <property type="match status" value="1"/>
</dbReference>
<dbReference type="PANTHER" id="PTHR32071">
    <property type="entry name" value="TRANSCRIPTIONAL REGULATORY PROTEIN"/>
    <property type="match status" value="1"/>
</dbReference>
<evidence type="ECO:0000313" key="6">
    <source>
        <dbReference type="Proteomes" id="UP000237798"/>
    </source>
</evidence>
<dbReference type="Pfam" id="PF08448">
    <property type="entry name" value="PAS_4"/>
    <property type="match status" value="1"/>
</dbReference>
<organism evidence="5 6">
    <name type="scientific">Clostridium luticellarii</name>
    <dbReference type="NCBI Taxonomy" id="1691940"/>
    <lineage>
        <taxon>Bacteria</taxon>
        <taxon>Bacillati</taxon>
        <taxon>Bacillota</taxon>
        <taxon>Clostridia</taxon>
        <taxon>Eubacteriales</taxon>
        <taxon>Clostridiaceae</taxon>
        <taxon>Clostridium</taxon>
    </lineage>
</organism>
<dbReference type="CDD" id="cd00130">
    <property type="entry name" value="PAS"/>
    <property type="match status" value="1"/>
</dbReference>
<dbReference type="NCBIfam" id="TIGR00229">
    <property type="entry name" value="sensory_box"/>
    <property type="match status" value="1"/>
</dbReference>
<dbReference type="EMBL" id="PVXP01000007">
    <property type="protein sequence ID" value="PRR86145.1"/>
    <property type="molecule type" value="Genomic_DNA"/>
</dbReference>
<dbReference type="InterPro" id="IPR027417">
    <property type="entry name" value="P-loop_NTPase"/>
</dbReference>
<keyword evidence="1" id="KW-0547">Nucleotide-binding</keyword>
<dbReference type="InterPro" id="IPR013656">
    <property type="entry name" value="PAS_4"/>
</dbReference>
<dbReference type="InterPro" id="IPR035965">
    <property type="entry name" value="PAS-like_dom_sf"/>
</dbReference>
<evidence type="ECO:0000259" key="3">
    <source>
        <dbReference type="PROSITE" id="PS50045"/>
    </source>
</evidence>
<dbReference type="PANTHER" id="PTHR32071:SF121">
    <property type="entry name" value="SIGMA L-DEPENDENT TRANSCRIPTIONAL REGULATOR YQIR-RELATED"/>
    <property type="match status" value="1"/>
</dbReference>
<comment type="caution">
    <text evidence="5">The sequence shown here is derived from an EMBL/GenBank/DDBJ whole genome shotgun (WGS) entry which is preliminary data.</text>
</comment>
<dbReference type="PROSITE" id="PS50112">
    <property type="entry name" value="PAS"/>
    <property type="match status" value="1"/>
</dbReference>
<reference evidence="5 6" key="1">
    <citation type="submission" date="2018-03" db="EMBL/GenBank/DDBJ databases">
        <title>Genome sequence of Clostridium luticellarii DSM 29923.</title>
        <authorList>
            <person name="Poehlein A."/>
            <person name="Daniel R."/>
        </authorList>
    </citation>
    <scope>NUCLEOTIDE SEQUENCE [LARGE SCALE GENOMIC DNA]</scope>
    <source>
        <strain evidence="5 6">DSM 29923</strain>
    </source>
</reference>
<dbReference type="InterPro" id="IPR000014">
    <property type="entry name" value="PAS"/>
</dbReference>
<dbReference type="AlphaFoldDB" id="A0A2T0BQM6"/>
<dbReference type="Gene3D" id="3.40.50.300">
    <property type="entry name" value="P-loop containing nucleotide triphosphate hydrolases"/>
    <property type="match status" value="1"/>
</dbReference>